<dbReference type="AlphaFoldDB" id="A0A5K8ABH0"/>
<evidence type="ECO:0008006" key="8">
    <source>
        <dbReference type="Google" id="ProtNLM"/>
    </source>
</evidence>
<feature type="transmembrane region" description="Helical" evidence="5">
    <location>
        <begin position="211"/>
        <end position="233"/>
    </location>
</feature>
<sequence length="248" mass="27555">MNLFSGILYNLRGLWLGLRTPRLLMLGLLRFAVVALLTVGLSGVILAKHAEILALLWQRPESAWIVWAWYLASWLLSLLLMGISAVIAYLLSQILFAVLVMDLMSRITERLVGGPVAASPRVPVMTQMGFLIRQEVPRNIIPVLLTLLLMVLGWFTPLGPVVTTIGPLVAAIFLAWDNTDLVPARNLQPFRLRFKSLVRSLPFHLGFGLPFLIPVLNLIFLSFAPVGATLYHLDREKRVTGSPPEASM</sequence>
<gene>
    <name evidence="6" type="ORF">DSCOOX_31350</name>
</gene>
<reference evidence="6 7" key="1">
    <citation type="submission" date="2019-11" db="EMBL/GenBank/DDBJ databases">
        <title>Comparative genomics of hydrocarbon-degrading Desulfosarcina strains.</title>
        <authorList>
            <person name="Watanabe M."/>
            <person name="Kojima H."/>
            <person name="Fukui M."/>
        </authorList>
    </citation>
    <scope>NUCLEOTIDE SEQUENCE [LARGE SCALE GENOMIC DNA]</scope>
    <source>
        <strain evidence="7">oXyS1</strain>
    </source>
</reference>
<dbReference type="Proteomes" id="UP000422108">
    <property type="component" value="Chromosome"/>
</dbReference>
<evidence type="ECO:0000256" key="2">
    <source>
        <dbReference type="ARBA" id="ARBA00022692"/>
    </source>
</evidence>
<dbReference type="Pfam" id="PF07264">
    <property type="entry name" value="EI24"/>
    <property type="match status" value="1"/>
</dbReference>
<dbReference type="RefSeq" id="WP_155311067.1">
    <property type="nucleotide sequence ID" value="NZ_AP021879.1"/>
</dbReference>
<proteinExistence type="predicted"/>
<evidence type="ECO:0000313" key="6">
    <source>
        <dbReference type="EMBL" id="BBO89955.1"/>
    </source>
</evidence>
<comment type="subcellular location">
    <subcellularLocation>
        <location evidence="1">Membrane</location>
        <topology evidence="1">Multi-pass membrane protein</topology>
    </subcellularLocation>
</comment>
<keyword evidence="3 5" id="KW-1133">Transmembrane helix</keyword>
<accession>A0A5K8ABH0</accession>
<feature type="transmembrane region" description="Helical" evidence="5">
    <location>
        <begin position="143"/>
        <end position="176"/>
    </location>
</feature>
<feature type="transmembrane region" description="Helical" evidence="5">
    <location>
        <begin position="23"/>
        <end position="47"/>
    </location>
</feature>
<dbReference type="EMBL" id="AP021879">
    <property type="protein sequence ID" value="BBO89955.1"/>
    <property type="molecule type" value="Genomic_DNA"/>
</dbReference>
<evidence type="ECO:0000256" key="4">
    <source>
        <dbReference type="ARBA" id="ARBA00023136"/>
    </source>
</evidence>
<evidence type="ECO:0000256" key="5">
    <source>
        <dbReference type="SAM" id="Phobius"/>
    </source>
</evidence>
<protein>
    <recommendedName>
        <fullName evidence="8">Sulfate transporter CysZ</fullName>
    </recommendedName>
</protein>
<evidence type="ECO:0000313" key="7">
    <source>
        <dbReference type="Proteomes" id="UP000422108"/>
    </source>
</evidence>
<dbReference type="InterPro" id="IPR059112">
    <property type="entry name" value="CysZ/EI24"/>
</dbReference>
<feature type="transmembrane region" description="Helical" evidence="5">
    <location>
        <begin position="67"/>
        <end position="100"/>
    </location>
</feature>
<name>A0A5K8ABH0_9BACT</name>
<keyword evidence="7" id="KW-1185">Reference proteome</keyword>
<evidence type="ECO:0000256" key="1">
    <source>
        <dbReference type="ARBA" id="ARBA00004141"/>
    </source>
</evidence>
<evidence type="ECO:0000256" key="3">
    <source>
        <dbReference type="ARBA" id="ARBA00022989"/>
    </source>
</evidence>
<keyword evidence="2 5" id="KW-0812">Transmembrane</keyword>
<organism evidence="6 7">
    <name type="scientific">Desulfosarcina ovata subsp. ovata</name>
    <dbReference type="NCBI Taxonomy" id="2752305"/>
    <lineage>
        <taxon>Bacteria</taxon>
        <taxon>Pseudomonadati</taxon>
        <taxon>Thermodesulfobacteriota</taxon>
        <taxon>Desulfobacteria</taxon>
        <taxon>Desulfobacterales</taxon>
        <taxon>Desulfosarcinaceae</taxon>
        <taxon>Desulfosarcina</taxon>
    </lineage>
</organism>
<keyword evidence="4 5" id="KW-0472">Membrane</keyword>